<evidence type="ECO:0000256" key="1">
    <source>
        <dbReference type="ARBA" id="ARBA00022553"/>
    </source>
</evidence>
<proteinExistence type="predicted"/>
<evidence type="ECO:0000256" key="2">
    <source>
        <dbReference type="ARBA" id="ARBA00023012"/>
    </source>
</evidence>
<protein>
    <submittedName>
        <fullName evidence="8">Response regulator</fullName>
    </submittedName>
</protein>
<gene>
    <name evidence="8" type="ORF">G3N56_01645</name>
</gene>
<organism evidence="8 9">
    <name type="scientific">Desulfolutivibrio sulfodismutans</name>
    <dbReference type="NCBI Taxonomy" id="63561"/>
    <lineage>
        <taxon>Bacteria</taxon>
        <taxon>Pseudomonadati</taxon>
        <taxon>Thermodesulfobacteriota</taxon>
        <taxon>Desulfovibrionia</taxon>
        <taxon>Desulfovibrionales</taxon>
        <taxon>Desulfovibrionaceae</taxon>
        <taxon>Desulfolutivibrio</taxon>
    </lineage>
</organism>
<dbReference type="SUPFAM" id="SSF52172">
    <property type="entry name" value="CheY-like"/>
    <property type="match status" value="1"/>
</dbReference>
<evidence type="ECO:0000313" key="8">
    <source>
        <dbReference type="EMBL" id="NDY55447.1"/>
    </source>
</evidence>
<dbReference type="Gene3D" id="3.40.50.2300">
    <property type="match status" value="1"/>
</dbReference>
<evidence type="ECO:0000256" key="3">
    <source>
        <dbReference type="ARBA" id="ARBA00023015"/>
    </source>
</evidence>
<dbReference type="RefSeq" id="WP_163300499.1">
    <property type="nucleotide sequence ID" value="NZ_JAAGRQ010000004.1"/>
</dbReference>
<evidence type="ECO:0000256" key="4">
    <source>
        <dbReference type="ARBA" id="ARBA00023163"/>
    </source>
</evidence>
<dbReference type="PANTHER" id="PTHR44591:SF3">
    <property type="entry name" value="RESPONSE REGULATORY DOMAIN-CONTAINING PROTEIN"/>
    <property type="match status" value="1"/>
</dbReference>
<dbReference type="EMBL" id="JAAGRQ010000004">
    <property type="protein sequence ID" value="NDY55447.1"/>
    <property type="molecule type" value="Genomic_DNA"/>
</dbReference>
<sequence length="143" mass="15868">MNHHIPDAAPPTGGSPAGRRTSILILDDEPIVCKRLKPFFQKAGYEVEAFGRPAEALDRVRERRFDVVITDLKMPGMDGLAFLGQVKTQHPDTNVIVITGFATLETARESFRNGVFDFVAKPFKLPAILDAVKRIEKERGLVP</sequence>
<dbReference type="GO" id="GO:0000160">
    <property type="term" value="P:phosphorelay signal transduction system"/>
    <property type="evidence" value="ECO:0007669"/>
    <property type="project" value="UniProtKB-KW"/>
</dbReference>
<accession>A0A7K3NH80</accession>
<keyword evidence="2" id="KW-0902">Two-component regulatory system</keyword>
<feature type="modified residue" description="4-aspartylphosphate" evidence="5">
    <location>
        <position position="71"/>
    </location>
</feature>
<dbReference type="CDD" id="cd17536">
    <property type="entry name" value="REC_YesN-like"/>
    <property type="match status" value="1"/>
</dbReference>
<keyword evidence="9" id="KW-1185">Reference proteome</keyword>
<dbReference type="AlphaFoldDB" id="A0A7K3NH80"/>
<evidence type="ECO:0000256" key="6">
    <source>
        <dbReference type="SAM" id="MobiDB-lite"/>
    </source>
</evidence>
<evidence type="ECO:0000259" key="7">
    <source>
        <dbReference type="PROSITE" id="PS50110"/>
    </source>
</evidence>
<reference evidence="8 9" key="1">
    <citation type="submission" date="2020-02" db="EMBL/GenBank/DDBJ databases">
        <title>Comparative genomics of sulfur disproportionating microorganisms.</title>
        <authorList>
            <person name="Ward L.M."/>
            <person name="Bertran E."/>
            <person name="Johnston D.T."/>
        </authorList>
    </citation>
    <scope>NUCLEOTIDE SEQUENCE [LARGE SCALE GENOMIC DNA]</scope>
    <source>
        <strain evidence="8 9">DSM 3696</strain>
    </source>
</reference>
<feature type="domain" description="Response regulatory" evidence="7">
    <location>
        <begin position="22"/>
        <end position="136"/>
    </location>
</feature>
<dbReference type="PROSITE" id="PS50110">
    <property type="entry name" value="RESPONSE_REGULATORY"/>
    <property type="match status" value="1"/>
</dbReference>
<keyword evidence="3" id="KW-0805">Transcription regulation</keyword>
<dbReference type="Pfam" id="PF00072">
    <property type="entry name" value="Response_reg"/>
    <property type="match status" value="1"/>
</dbReference>
<evidence type="ECO:0000313" key="9">
    <source>
        <dbReference type="Proteomes" id="UP000469724"/>
    </source>
</evidence>
<name>A0A7K3NH80_9BACT</name>
<comment type="caution">
    <text evidence="8">The sequence shown here is derived from an EMBL/GenBank/DDBJ whole genome shotgun (WGS) entry which is preliminary data.</text>
</comment>
<dbReference type="InterPro" id="IPR011006">
    <property type="entry name" value="CheY-like_superfamily"/>
</dbReference>
<keyword evidence="4" id="KW-0804">Transcription</keyword>
<dbReference type="SMART" id="SM00448">
    <property type="entry name" value="REC"/>
    <property type="match status" value="1"/>
</dbReference>
<dbReference type="Proteomes" id="UP000469724">
    <property type="component" value="Unassembled WGS sequence"/>
</dbReference>
<dbReference type="FunFam" id="3.40.50.2300:FF:000018">
    <property type="entry name" value="DNA-binding transcriptional regulator NtrC"/>
    <property type="match status" value="1"/>
</dbReference>
<dbReference type="PANTHER" id="PTHR44591">
    <property type="entry name" value="STRESS RESPONSE REGULATOR PROTEIN 1"/>
    <property type="match status" value="1"/>
</dbReference>
<dbReference type="InterPro" id="IPR050595">
    <property type="entry name" value="Bact_response_regulator"/>
</dbReference>
<dbReference type="InterPro" id="IPR001789">
    <property type="entry name" value="Sig_transdc_resp-reg_receiver"/>
</dbReference>
<feature type="region of interest" description="Disordered" evidence="6">
    <location>
        <begin position="1"/>
        <end position="20"/>
    </location>
</feature>
<evidence type="ECO:0000256" key="5">
    <source>
        <dbReference type="PROSITE-ProRule" id="PRU00169"/>
    </source>
</evidence>
<keyword evidence="1 5" id="KW-0597">Phosphoprotein</keyword>